<comment type="caution">
    <text evidence="2">The sequence shown here is derived from an EMBL/GenBank/DDBJ whole genome shotgun (WGS) entry which is preliminary data.</text>
</comment>
<gene>
    <name evidence="2" type="ORF">G3O08_19520</name>
</gene>
<dbReference type="RefSeq" id="WP_163287136.1">
    <property type="nucleotide sequence ID" value="NZ_JAAGVY010000069.1"/>
</dbReference>
<dbReference type="Proteomes" id="UP000486602">
    <property type="component" value="Unassembled WGS sequence"/>
</dbReference>
<dbReference type="SUPFAM" id="SSF56925">
    <property type="entry name" value="OMPA-like"/>
    <property type="match status" value="1"/>
</dbReference>
<evidence type="ECO:0000259" key="1">
    <source>
        <dbReference type="Pfam" id="PF19573"/>
    </source>
</evidence>
<accession>A0A7K3WVZ4</accession>
<feature type="domain" description="DUF6089" evidence="1">
    <location>
        <begin position="3"/>
        <end position="201"/>
    </location>
</feature>
<dbReference type="Pfam" id="PF19573">
    <property type="entry name" value="DUF6089"/>
    <property type="match status" value="1"/>
</dbReference>
<keyword evidence="3" id="KW-1185">Reference proteome</keyword>
<dbReference type="InterPro" id="IPR011250">
    <property type="entry name" value="OMP/PagP_B-barrel"/>
</dbReference>
<dbReference type="Gene3D" id="2.40.160.20">
    <property type="match status" value="1"/>
</dbReference>
<evidence type="ECO:0000313" key="2">
    <source>
        <dbReference type="EMBL" id="NEN25686.1"/>
    </source>
</evidence>
<name>A0A7K3WVZ4_9FLAO</name>
<protein>
    <submittedName>
        <fullName evidence="2">Porin family protein</fullName>
    </submittedName>
</protein>
<dbReference type="AlphaFoldDB" id="A0A7K3WVZ4"/>
<evidence type="ECO:0000313" key="3">
    <source>
        <dbReference type="Proteomes" id="UP000486602"/>
    </source>
</evidence>
<dbReference type="InterPro" id="IPR045743">
    <property type="entry name" value="DUF6089"/>
</dbReference>
<dbReference type="EMBL" id="JAAGVY010000069">
    <property type="protein sequence ID" value="NEN25686.1"/>
    <property type="molecule type" value="Genomic_DNA"/>
</dbReference>
<sequence>MKRILLILFTFLGLSAFGQYHEIGGMFASSYYVGDINPVNHVPTRFYPGGGLIYRYNFNDRVAFKGNVLYGRVYASDSDSDDPWRKNRNLSFRSDIFEVSGQIEINFLTYEIGDERRPSSPYLFAGIGIFKFNPQAEYNDRWVDLQPLGTEGQGIDGFEDRYKLTQISIPFGVGYKFNIWRNIGGAVEWGMRRTFTDYIDDVSTVYVEANLLDNENGPLSATLADRSLEPLGPDGTNTKMQRGETNREDWYVFTGVMITVKIGQPRIKCPGAFN</sequence>
<reference evidence="2 3" key="1">
    <citation type="submission" date="2020-02" db="EMBL/GenBank/DDBJ databases">
        <title>Out from the shadows clarifying the taxonomy of the family Cryomorphaceae and related taxa by utilizing the GTDB taxonomic framework.</title>
        <authorList>
            <person name="Bowman J.P."/>
        </authorList>
    </citation>
    <scope>NUCLEOTIDE SEQUENCE [LARGE SCALE GENOMIC DNA]</scope>
    <source>
        <strain evidence="2 3">QSSC 1-22</strain>
    </source>
</reference>
<organism evidence="2 3">
    <name type="scientific">Cryomorpha ignava</name>
    <dbReference type="NCBI Taxonomy" id="101383"/>
    <lineage>
        <taxon>Bacteria</taxon>
        <taxon>Pseudomonadati</taxon>
        <taxon>Bacteroidota</taxon>
        <taxon>Flavobacteriia</taxon>
        <taxon>Flavobacteriales</taxon>
        <taxon>Cryomorphaceae</taxon>
        <taxon>Cryomorpha</taxon>
    </lineage>
</organism>
<proteinExistence type="predicted"/>